<organism evidence="2 3">
    <name type="scientific">Paraburkholderia bryophila</name>
    <dbReference type="NCBI Taxonomy" id="420952"/>
    <lineage>
        <taxon>Bacteria</taxon>
        <taxon>Pseudomonadati</taxon>
        <taxon>Pseudomonadota</taxon>
        <taxon>Betaproteobacteria</taxon>
        <taxon>Burkholderiales</taxon>
        <taxon>Burkholderiaceae</taxon>
        <taxon>Paraburkholderia</taxon>
    </lineage>
</organism>
<evidence type="ECO:0000313" key="2">
    <source>
        <dbReference type="EMBL" id="NYH26594.1"/>
    </source>
</evidence>
<comment type="caution">
    <text evidence="2">The sequence shown here is derived from an EMBL/GenBank/DDBJ whole genome shotgun (WGS) entry which is preliminary data.</text>
</comment>
<name>A0A7Y9WT20_9BURK</name>
<dbReference type="InterPro" id="IPR027275">
    <property type="entry name" value="PRC-brl_dom"/>
</dbReference>
<dbReference type="PANTHER" id="PTHR36505">
    <property type="entry name" value="BLR1072 PROTEIN"/>
    <property type="match status" value="1"/>
</dbReference>
<dbReference type="Pfam" id="PF05239">
    <property type="entry name" value="PRC"/>
    <property type="match status" value="1"/>
</dbReference>
<dbReference type="RefSeq" id="WP_179746111.1">
    <property type="nucleotide sequence ID" value="NZ_JACCAS010000002.1"/>
</dbReference>
<dbReference type="SUPFAM" id="SSF50346">
    <property type="entry name" value="PRC-barrel domain"/>
    <property type="match status" value="1"/>
</dbReference>
<evidence type="ECO:0000259" key="1">
    <source>
        <dbReference type="Pfam" id="PF05239"/>
    </source>
</evidence>
<dbReference type="AlphaFoldDB" id="A0A7Y9WT20"/>
<sequence>MTSLTPQNPETTGTANTSAATQGATIVGLGVGDGPGPEVMAASTLDGNKVISSDGEHVGKISAIMLDVRGGRIAYAVLSSGGFLGMGDTLHAIPWSALTLDTDDKCFVLDAPAERFKSAPGFDKDHWPSMADMQWGATVHAYYNRPPYWRTRTGTATQDVVENREADSNF</sequence>
<reference evidence="2 3" key="1">
    <citation type="submission" date="2020-07" db="EMBL/GenBank/DDBJ databases">
        <title>Exploring microbial biodiversity for novel pathways involved in the catabolism of aromatic compounds derived from lignin.</title>
        <authorList>
            <person name="Elkins J."/>
        </authorList>
    </citation>
    <scope>NUCLEOTIDE SEQUENCE [LARGE SCALE GENOMIC DNA]</scope>
    <source>
        <strain evidence="2 3">H2C3C</strain>
    </source>
</reference>
<dbReference type="InterPro" id="IPR011033">
    <property type="entry name" value="PRC_barrel-like_sf"/>
</dbReference>
<accession>A0A7Y9WT20</accession>
<dbReference type="EMBL" id="JACCAS010000002">
    <property type="protein sequence ID" value="NYH26594.1"/>
    <property type="molecule type" value="Genomic_DNA"/>
</dbReference>
<feature type="domain" description="PRC-barrel" evidence="1">
    <location>
        <begin position="38"/>
        <end position="114"/>
    </location>
</feature>
<keyword evidence="3" id="KW-1185">Reference proteome</keyword>
<protein>
    <submittedName>
        <fullName evidence="2">Sporulation protein YlmC with PRC-barrel domain</fullName>
    </submittedName>
</protein>
<proteinExistence type="predicted"/>
<dbReference type="Proteomes" id="UP000540929">
    <property type="component" value="Unassembled WGS sequence"/>
</dbReference>
<gene>
    <name evidence="2" type="ORF">GGD40_006165</name>
</gene>
<dbReference type="Gene3D" id="2.30.30.240">
    <property type="entry name" value="PRC-barrel domain"/>
    <property type="match status" value="1"/>
</dbReference>
<evidence type="ECO:0000313" key="3">
    <source>
        <dbReference type="Proteomes" id="UP000540929"/>
    </source>
</evidence>
<dbReference type="PANTHER" id="PTHR36505:SF1">
    <property type="entry name" value="BLR1072 PROTEIN"/>
    <property type="match status" value="1"/>
</dbReference>